<feature type="chain" id="PRO_5013188497" evidence="2">
    <location>
        <begin position="22"/>
        <end position="283"/>
    </location>
</feature>
<evidence type="ECO:0000256" key="2">
    <source>
        <dbReference type="SAM" id="SignalP"/>
    </source>
</evidence>
<feature type="region of interest" description="Disordered" evidence="1">
    <location>
        <begin position="110"/>
        <end position="161"/>
    </location>
</feature>
<protein>
    <submittedName>
        <fullName evidence="4">TolA-binding protein</fullName>
    </submittedName>
</protein>
<gene>
    <name evidence="4" type="ORF">SAMN05444584_0442</name>
</gene>
<feature type="compositionally biased region" description="Low complexity" evidence="1">
    <location>
        <begin position="115"/>
        <end position="125"/>
    </location>
</feature>
<evidence type="ECO:0000313" key="4">
    <source>
        <dbReference type="EMBL" id="SNQ28519.1"/>
    </source>
</evidence>
<evidence type="ECO:0000259" key="3">
    <source>
        <dbReference type="Pfam" id="PF16331"/>
    </source>
</evidence>
<reference evidence="5" key="1">
    <citation type="submission" date="2017-06" db="EMBL/GenBank/DDBJ databases">
        <authorList>
            <person name="Varghese N."/>
            <person name="Submissions S."/>
        </authorList>
    </citation>
    <scope>NUCLEOTIDE SEQUENCE [LARGE SCALE GENOMIC DNA]</scope>
    <source>
        <strain evidence="5">ANC 5114</strain>
    </source>
</reference>
<dbReference type="EMBL" id="FZLN01000001">
    <property type="protein sequence ID" value="SNQ28519.1"/>
    <property type="molecule type" value="Genomic_DNA"/>
</dbReference>
<dbReference type="Proteomes" id="UP000243463">
    <property type="component" value="Unassembled WGS sequence"/>
</dbReference>
<feature type="compositionally biased region" description="Pro residues" evidence="1">
    <location>
        <begin position="126"/>
        <end position="142"/>
    </location>
</feature>
<dbReference type="Pfam" id="PF16331">
    <property type="entry name" value="TolA_bind_tri"/>
    <property type="match status" value="1"/>
</dbReference>
<dbReference type="Gene3D" id="1.20.5.110">
    <property type="match status" value="1"/>
</dbReference>
<feature type="signal peptide" evidence="2">
    <location>
        <begin position="1"/>
        <end position="21"/>
    </location>
</feature>
<evidence type="ECO:0000256" key="1">
    <source>
        <dbReference type="SAM" id="MobiDB-lite"/>
    </source>
</evidence>
<dbReference type="OrthoDB" id="9768142at2"/>
<name>A0A217EDC7_9GAMM</name>
<sequence>MRFLTFNLGLLCILTTTWSYAAPIENVGLSQNTTAQAQPMPAADNNAPTSTNLNWQLLQKNEKLEEEIRRLRGSLEEHDNEIQQLKKDVENRYADLDQRLQILQQKLDATGGEQAPTEPTNAPTAAPTPAPTAPSPTTPPTPAASEPQAKVVAPSNNAAPKAMSEKDAYTLALDAYKQGGAKQAIGPIEDFIKNYPQSVYIANAHFWLAEFNLAITPANYNAAKKNYEIVAKQYPKSDKAPRALYQLYSIAKEVDRNKVSTTLYKQQLLKSYPQSKEAGFVKT</sequence>
<evidence type="ECO:0000313" key="5">
    <source>
        <dbReference type="Proteomes" id="UP000243463"/>
    </source>
</evidence>
<dbReference type="InterPro" id="IPR032519">
    <property type="entry name" value="YbgF_tri"/>
</dbReference>
<organism evidence="4 5">
    <name type="scientific">Acinetobacter apis</name>
    <dbReference type="NCBI Taxonomy" id="1229165"/>
    <lineage>
        <taxon>Bacteria</taxon>
        <taxon>Pseudomonadati</taxon>
        <taxon>Pseudomonadota</taxon>
        <taxon>Gammaproteobacteria</taxon>
        <taxon>Moraxellales</taxon>
        <taxon>Moraxellaceae</taxon>
        <taxon>Acinetobacter</taxon>
    </lineage>
</organism>
<proteinExistence type="predicted"/>
<dbReference type="Gene3D" id="1.25.40.10">
    <property type="entry name" value="Tetratricopeptide repeat domain"/>
    <property type="match status" value="1"/>
</dbReference>
<feature type="domain" description="YbgF trimerisation" evidence="3">
    <location>
        <begin position="51"/>
        <end position="106"/>
    </location>
</feature>
<keyword evidence="2" id="KW-0732">Signal</keyword>
<dbReference type="GO" id="GO:0070206">
    <property type="term" value="P:protein trimerization"/>
    <property type="evidence" value="ECO:0007669"/>
    <property type="project" value="InterPro"/>
</dbReference>
<dbReference type="AlphaFoldDB" id="A0A217EDC7"/>
<dbReference type="InterPro" id="IPR011990">
    <property type="entry name" value="TPR-like_helical_dom_sf"/>
</dbReference>
<accession>A0A217EDC7</accession>
<dbReference type="RefSeq" id="WP_088822563.1">
    <property type="nucleotide sequence ID" value="NZ_FZLN01000001.1"/>
</dbReference>
<keyword evidence="5" id="KW-1185">Reference proteome</keyword>